<keyword evidence="2" id="KW-1185">Reference proteome</keyword>
<gene>
    <name evidence="1" type="ORF">NM208_g2506</name>
</gene>
<protein>
    <submittedName>
        <fullName evidence="1">Uncharacterized protein</fullName>
    </submittedName>
</protein>
<name>A0ACC1SSF0_9HYPO</name>
<dbReference type="Proteomes" id="UP001148629">
    <property type="component" value="Unassembled WGS sequence"/>
</dbReference>
<organism evidence="1 2">
    <name type="scientific">Fusarium decemcellulare</name>
    <dbReference type="NCBI Taxonomy" id="57161"/>
    <lineage>
        <taxon>Eukaryota</taxon>
        <taxon>Fungi</taxon>
        <taxon>Dikarya</taxon>
        <taxon>Ascomycota</taxon>
        <taxon>Pezizomycotina</taxon>
        <taxon>Sordariomycetes</taxon>
        <taxon>Hypocreomycetidae</taxon>
        <taxon>Hypocreales</taxon>
        <taxon>Nectriaceae</taxon>
        <taxon>Fusarium</taxon>
        <taxon>Fusarium decemcellulare species complex</taxon>
    </lineage>
</organism>
<sequence>MSLLNDVVGLLVRHYQALALLGCLIYFTFNKFRRNIYGIPGPRLAGFTNWWRFWDALTRKQHETHINLHNKYRSTIVRVGPGIVSISDPDWIPKVYGLNSGFTKTRFYDMFVLPYHGQFTRSLFTTLDEKYHQVYKRPIASAYSMSTLVEFEPFVDTTTRVFMKRLDEFADSGAELDFGTWLQMYAFDVVGEVAFGEKLGFLESGTDIDGIMADIRLKLAYASIVGQMPWLDKFLAKNPLVVWLVGTHPIVRFTVEQMAKRLREQGEKKHGPRDFLDRSFEAQKKDPELVTDRVVRMWNIDNVFAGSDTTAISLRSIFYYIMRSPPAMAKLMAEVHESEERGDLGEFVSWKAANEMPYLEAVIKESFRMHPPVGQLLERHVPKGGIDLGNHFLPEGTIVGMNPWVAGRNKQVYGSECNTFRPERWLEATPEQRRLMDRTSLTFGHGARTCIGKNISLLEIYKLVPQLLRNYEISFVDESQEWKVAGGWFTEQDNFHVHLKRRSVKE</sequence>
<accession>A0ACC1SSF0</accession>
<reference evidence="1" key="1">
    <citation type="submission" date="2022-08" db="EMBL/GenBank/DDBJ databases">
        <title>Genome Sequence of Fusarium decemcellulare.</title>
        <authorList>
            <person name="Buettner E."/>
        </authorList>
    </citation>
    <scope>NUCLEOTIDE SEQUENCE</scope>
    <source>
        <strain evidence="1">Babe19</strain>
    </source>
</reference>
<comment type="caution">
    <text evidence="1">The sequence shown here is derived from an EMBL/GenBank/DDBJ whole genome shotgun (WGS) entry which is preliminary data.</text>
</comment>
<evidence type="ECO:0000313" key="2">
    <source>
        <dbReference type="Proteomes" id="UP001148629"/>
    </source>
</evidence>
<evidence type="ECO:0000313" key="1">
    <source>
        <dbReference type="EMBL" id="KAJ3545428.1"/>
    </source>
</evidence>
<proteinExistence type="predicted"/>
<dbReference type="EMBL" id="JANRMS010000151">
    <property type="protein sequence ID" value="KAJ3545428.1"/>
    <property type="molecule type" value="Genomic_DNA"/>
</dbReference>